<dbReference type="AlphaFoldDB" id="A0A327S2F4"/>
<dbReference type="InterPro" id="IPR011010">
    <property type="entry name" value="DNA_brk_join_enz"/>
</dbReference>
<proteinExistence type="predicted"/>
<protein>
    <recommendedName>
        <fullName evidence="5">Core-binding (CB) domain-containing protein</fullName>
    </recommendedName>
</protein>
<keyword evidence="1" id="KW-0238">DNA-binding</keyword>
<keyword evidence="2" id="KW-0233">DNA recombination</keyword>
<dbReference type="GO" id="GO:0006310">
    <property type="term" value="P:DNA recombination"/>
    <property type="evidence" value="ECO:0007669"/>
    <property type="project" value="UniProtKB-KW"/>
</dbReference>
<evidence type="ECO:0000313" key="3">
    <source>
        <dbReference type="EMBL" id="RAJ22885.1"/>
    </source>
</evidence>
<dbReference type="Gene3D" id="1.10.443.10">
    <property type="entry name" value="Intergrase catalytic core"/>
    <property type="match status" value="1"/>
</dbReference>
<accession>A0A327S2F4</accession>
<dbReference type="InterPro" id="IPR010998">
    <property type="entry name" value="Integrase_recombinase_N"/>
</dbReference>
<dbReference type="SUPFAM" id="SSF56349">
    <property type="entry name" value="DNA breaking-rejoining enzymes"/>
    <property type="match status" value="1"/>
</dbReference>
<organism evidence="3 4">
    <name type="scientific">Pedobacter cryoconitis</name>
    <dbReference type="NCBI Taxonomy" id="188932"/>
    <lineage>
        <taxon>Bacteria</taxon>
        <taxon>Pseudomonadati</taxon>
        <taxon>Bacteroidota</taxon>
        <taxon>Sphingobacteriia</taxon>
        <taxon>Sphingobacteriales</taxon>
        <taxon>Sphingobacteriaceae</taxon>
        <taxon>Pedobacter</taxon>
    </lineage>
</organism>
<name>A0A327S2F4_9SPHI</name>
<dbReference type="Proteomes" id="UP000249754">
    <property type="component" value="Unassembled WGS sequence"/>
</dbReference>
<evidence type="ECO:0008006" key="5">
    <source>
        <dbReference type="Google" id="ProtNLM"/>
    </source>
</evidence>
<gene>
    <name evidence="3" type="ORF">LY11_04589</name>
</gene>
<evidence type="ECO:0000313" key="4">
    <source>
        <dbReference type="Proteomes" id="UP000249754"/>
    </source>
</evidence>
<dbReference type="GO" id="GO:0003677">
    <property type="term" value="F:DNA binding"/>
    <property type="evidence" value="ECO:0007669"/>
    <property type="project" value="UniProtKB-KW"/>
</dbReference>
<evidence type="ECO:0000256" key="2">
    <source>
        <dbReference type="ARBA" id="ARBA00023172"/>
    </source>
</evidence>
<dbReference type="EMBL" id="QLLR01000034">
    <property type="protein sequence ID" value="RAJ22885.1"/>
    <property type="molecule type" value="Genomic_DNA"/>
</dbReference>
<evidence type="ECO:0000256" key="1">
    <source>
        <dbReference type="ARBA" id="ARBA00023125"/>
    </source>
</evidence>
<dbReference type="Gene3D" id="1.10.150.130">
    <property type="match status" value="1"/>
</dbReference>
<dbReference type="InterPro" id="IPR013762">
    <property type="entry name" value="Integrase-like_cat_sf"/>
</dbReference>
<comment type="caution">
    <text evidence="3">The sequence shown here is derived from an EMBL/GenBank/DDBJ whole genome shotgun (WGS) entry which is preliminary data.</text>
</comment>
<sequence>MYVCKTIGDKTGDNFMRKAKILKIWNEYVFKLYRPTNVNENNKIEVHFNFFNQETGKNKQIKKSTGIDRYAKENVYTKQANDLIDSLIIMIQGGYNFITNSYPEYVKLNPNSNISDCIKSWLQHRETDVENGKIKKAELDTTGYVFDYYKAYLKKNNHLHEKPGSFTVNDITAFMRHIEKKRKLSPFTYNSYQSRLTYFYDFLIQERVIVYNPVHKAFRYSTKKLKTRYEEFDDTTLSKIQSLLSSDQKFADLYIASKLLFDFSIREVEQLRIQLGWIDFKTGILSLPEKTLENGVLVNATKNGLSAKFQLETEHLDLITGYIGERDADENYLFGGHGRPSLKRMSDSFLTLRWDAFRTKYELSKKLKMYALKHTGNYNSLDNMSPDQLSLIARHEDPAQINAYIGKRKRDVIKLGDKKRF</sequence>
<dbReference type="GO" id="GO:0015074">
    <property type="term" value="P:DNA integration"/>
    <property type="evidence" value="ECO:0007669"/>
    <property type="project" value="InterPro"/>
</dbReference>
<reference evidence="3 4" key="1">
    <citation type="submission" date="2018-06" db="EMBL/GenBank/DDBJ databases">
        <title>Genomic Encyclopedia of Archaeal and Bacterial Type Strains, Phase II (KMG-II): from individual species to whole genera.</title>
        <authorList>
            <person name="Goeker M."/>
        </authorList>
    </citation>
    <scope>NUCLEOTIDE SEQUENCE [LARGE SCALE GENOMIC DNA]</scope>
    <source>
        <strain evidence="3 4">DSM 14825</strain>
    </source>
</reference>